<accession>A0A481YWW0</accession>
<reference evidence="1" key="1">
    <citation type="journal article" date="2019" name="MBio">
        <title>Virus Genomes from Deep Sea Sediments Expand the Ocean Megavirome and Support Independent Origins of Viral Gigantism.</title>
        <authorList>
            <person name="Backstrom D."/>
            <person name="Yutin N."/>
            <person name="Jorgensen S.L."/>
            <person name="Dharamshi J."/>
            <person name="Homa F."/>
            <person name="Zaremba-Niedwiedzka K."/>
            <person name="Spang A."/>
            <person name="Wolf Y.I."/>
            <person name="Koonin E.V."/>
            <person name="Ettema T.J."/>
        </authorList>
    </citation>
    <scope>NUCLEOTIDE SEQUENCE</scope>
</reference>
<name>A0A481YWW0_9VIRU</name>
<protein>
    <submittedName>
        <fullName evidence="1">Uncharacterized protein</fullName>
    </submittedName>
</protein>
<organism evidence="1">
    <name type="scientific">Marseillevirus LCMAC201</name>
    <dbReference type="NCBI Taxonomy" id="2506605"/>
    <lineage>
        <taxon>Viruses</taxon>
        <taxon>Varidnaviria</taxon>
        <taxon>Bamfordvirae</taxon>
        <taxon>Nucleocytoviricota</taxon>
        <taxon>Megaviricetes</taxon>
        <taxon>Pimascovirales</taxon>
        <taxon>Pimascovirales incertae sedis</taxon>
        <taxon>Marseilleviridae</taxon>
    </lineage>
</organism>
<dbReference type="EMBL" id="MK500349">
    <property type="protein sequence ID" value="QBK87367.1"/>
    <property type="molecule type" value="Genomic_DNA"/>
</dbReference>
<evidence type="ECO:0000313" key="1">
    <source>
        <dbReference type="EMBL" id="QBK87367.1"/>
    </source>
</evidence>
<gene>
    <name evidence="1" type="ORF">LCMAC201_02770</name>
</gene>
<proteinExistence type="predicted"/>
<sequence length="175" mass="19683">MIDEDQLDAHIRQRIDDNWELVVKLYSLSQWLGTHHRCGDCTVPDCCESCYSGDTECDMENDISDTVVQLFGNYNEGNTSPNSSSIADLAVRHYDTPSKIQLYLSPSPFSAVKDPMSPTVIRNKDTHDWIISGTKFVVRSSKIKVVIGKLHDDEIVILSQADITECKTNGWKVDT</sequence>